<evidence type="ECO:0000313" key="3">
    <source>
        <dbReference type="Proteomes" id="UP000095728"/>
    </source>
</evidence>
<sequence>MGKGTLRFGGKSGILPPARALLKNPTTKQKPVYLQNLEEESSKVKTGYADNIAHPKGTSRESRPVEFLDVEARISKTIPEPTLDRSSGSAVAKAKANMAALRREYLGQSLRNEESRLLKQQELLEKKKEYLKVKAEREQAALLKSISIDENLTTPTLHDMMTYLPKDGDKKRTPIMRQRTEEEKEVLLLKRQHNRELLEIQSKERKLEELLRLFHVSEDLIVTEKDLSHYLDDVFKTDASSMLTRHNTLQQISANEESEMMNGLFGVVSRSSNSQPYVGLAKTTEFVSGEMESFLTEVQQKIKDLPADNQNNV</sequence>
<evidence type="ECO:0000256" key="1">
    <source>
        <dbReference type="SAM" id="MobiDB-lite"/>
    </source>
</evidence>
<dbReference type="FunCoup" id="A0A1E5RB52">
    <property type="interactions" value="124"/>
</dbReference>
<keyword evidence="2" id="KW-0687">Ribonucleoprotein</keyword>
<dbReference type="OrthoDB" id="5223508at2759"/>
<keyword evidence="2" id="KW-0689">Ribosomal protein</keyword>
<dbReference type="CDD" id="cd23703">
    <property type="entry name" value="mS26_PET12"/>
    <property type="match status" value="1"/>
</dbReference>
<evidence type="ECO:0000313" key="2">
    <source>
        <dbReference type="EMBL" id="OEJ84126.1"/>
    </source>
</evidence>
<dbReference type="Pfam" id="PF26163">
    <property type="entry name" value="mS26"/>
    <property type="match status" value="1"/>
</dbReference>
<reference evidence="3" key="1">
    <citation type="journal article" date="2016" name="Genome Announc.">
        <title>Genome sequences of three species of Hanseniaspora isolated from spontaneous wine fermentations.</title>
        <authorList>
            <person name="Sternes P.R."/>
            <person name="Lee D."/>
            <person name="Kutyna D.R."/>
            <person name="Borneman A.R."/>
        </authorList>
    </citation>
    <scope>NUCLEOTIDE SEQUENCE [LARGE SCALE GENOMIC DNA]</scope>
    <source>
        <strain evidence="3">AWRI3579</strain>
    </source>
</reference>
<accession>A0A1E5RB52</accession>
<proteinExistence type="predicted"/>
<protein>
    <submittedName>
        <fullName evidence="2">37S ribosomal protein, mitochondrial</fullName>
    </submittedName>
</protein>
<name>A0A1E5RB52_9ASCO</name>
<dbReference type="Proteomes" id="UP000095728">
    <property type="component" value="Unassembled WGS sequence"/>
</dbReference>
<dbReference type="GO" id="GO:0005840">
    <property type="term" value="C:ribosome"/>
    <property type="evidence" value="ECO:0007669"/>
    <property type="project" value="UniProtKB-KW"/>
</dbReference>
<dbReference type="InParanoid" id="A0A1E5RB52"/>
<keyword evidence="3" id="KW-1185">Reference proteome</keyword>
<dbReference type="AlphaFoldDB" id="A0A1E5RB52"/>
<dbReference type="EMBL" id="LPNM01000008">
    <property type="protein sequence ID" value="OEJ84126.1"/>
    <property type="molecule type" value="Genomic_DNA"/>
</dbReference>
<feature type="region of interest" description="Disordered" evidence="1">
    <location>
        <begin position="1"/>
        <end position="27"/>
    </location>
</feature>
<gene>
    <name evidence="2" type="ORF">AWRI3579_g2631</name>
</gene>
<comment type="caution">
    <text evidence="2">The sequence shown here is derived from an EMBL/GenBank/DDBJ whole genome shotgun (WGS) entry which is preliminary data.</text>
</comment>
<organism evidence="2 3">
    <name type="scientific">Hanseniaspora osmophila</name>
    <dbReference type="NCBI Taxonomy" id="56408"/>
    <lineage>
        <taxon>Eukaryota</taxon>
        <taxon>Fungi</taxon>
        <taxon>Dikarya</taxon>
        <taxon>Ascomycota</taxon>
        <taxon>Saccharomycotina</taxon>
        <taxon>Saccharomycetes</taxon>
        <taxon>Saccharomycodales</taxon>
        <taxon>Saccharomycodaceae</taxon>
        <taxon>Hanseniaspora</taxon>
    </lineage>
</organism>
<dbReference type="STRING" id="56408.A0A1E5RB52"/>
<dbReference type="InterPro" id="IPR058940">
    <property type="entry name" value="mS26_fungi"/>
</dbReference>